<dbReference type="Pfam" id="PF14031">
    <property type="entry name" value="D-ser_dehydrat"/>
    <property type="match status" value="1"/>
</dbReference>
<evidence type="ECO:0000256" key="2">
    <source>
        <dbReference type="ARBA" id="ARBA00023239"/>
    </source>
</evidence>
<evidence type="ECO:0000313" key="5">
    <source>
        <dbReference type="Proteomes" id="UP000198841"/>
    </source>
</evidence>
<keyword evidence="5" id="KW-1185">Reference proteome</keyword>
<feature type="domain" description="D-serine dehydratase-like" evidence="3">
    <location>
        <begin position="269"/>
        <end position="364"/>
    </location>
</feature>
<dbReference type="EMBL" id="FOSD01000012">
    <property type="protein sequence ID" value="SFK91679.1"/>
    <property type="molecule type" value="Genomic_DNA"/>
</dbReference>
<accession>A0A1I4DFM7</accession>
<dbReference type="SMART" id="SM01119">
    <property type="entry name" value="D-ser_dehydrat"/>
    <property type="match status" value="1"/>
</dbReference>
<sequence length="381" mass="40342">MMEQNIEAGWLRPLIADRLTPYLEIDAARLQHNLQQMQQKADAAGVALRPHIKTHKSVWIAEQQRMLGARGITVSKPSEGTAFILGGERDLLLAYPIVHAGTLKELLAVAAQHQARITCIADCANGVAAIAAAHQRQPDCQLALAIKVDVGLHRIGVDPHSDAAITLAQQIQDAGLTFAGLVSHAGHAYGAGNATAIAEVALQEIALMQDLQQRLIAAGFAHCPISVGSTPTALAAPVAQGSDEIRPGNYALLDLTAWRLGLCTPDALALSVVTRVVAVNPHFAIIDAGSKMLSSDKGPHGTNASGFGIAVDEQGNNYEVLKLSEEHGFLQYAEQAPAVGALLRIFPNHSCAVVAQSDRFVLRHADGAGEEQNIQGRGKFI</sequence>
<dbReference type="Gene3D" id="3.20.20.10">
    <property type="entry name" value="Alanine racemase"/>
    <property type="match status" value="1"/>
</dbReference>
<dbReference type="InterPro" id="IPR029066">
    <property type="entry name" value="PLP-binding_barrel"/>
</dbReference>
<dbReference type="InterPro" id="IPR001608">
    <property type="entry name" value="Ala_racemase_N"/>
</dbReference>
<dbReference type="Gene3D" id="2.40.37.20">
    <property type="entry name" value="D-serine dehydratase-like domain"/>
    <property type="match status" value="1"/>
</dbReference>
<dbReference type="InterPro" id="IPR042208">
    <property type="entry name" value="D-ser_dehydrat-like_sf"/>
</dbReference>
<dbReference type="Pfam" id="PF01168">
    <property type="entry name" value="Ala_racemase_N"/>
    <property type="match status" value="1"/>
</dbReference>
<evidence type="ECO:0000256" key="1">
    <source>
        <dbReference type="ARBA" id="ARBA00005323"/>
    </source>
</evidence>
<comment type="caution">
    <text evidence="4">The sequence shown here is derived from an EMBL/GenBank/DDBJ whole genome shotgun (WGS) entry which is preliminary data.</text>
</comment>
<dbReference type="InterPro" id="IPR026956">
    <property type="entry name" value="D-ser_dehydrat-like_dom"/>
</dbReference>
<dbReference type="PANTHER" id="PTHR28004:SF2">
    <property type="entry name" value="D-SERINE DEHYDRATASE"/>
    <property type="match status" value="1"/>
</dbReference>
<dbReference type="InterPro" id="IPR051466">
    <property type="entry name" value="D-amino_acid_metab_enzyme"/>
</dbReference>
<protein>
    <submittedName>
        <fullName evidence="4">D-serine deaminase, pyridoxal phosphate-dependent</fullName>
    </submittedName>
</protein>
<keyword evidence="2" id="KW-0456">Lyase</keyword>
<dbReference type="PANTHER" id="PTHR28004">
    <property type="entry name" value="ZGC:162816-RELATED"/>
    <property type="match status" value="1"/>
</dbReference>
<name>A0A1I4DFM7_9GAMM</name>
<gene>
    <name evidence="4" type="ORF">SAMN05518863_11280</name>
</gene>
<dbReference type="Proteomes" id="UP000198841">
    <property type="component" value="Unassembled WGS sequence"/>
</dbReference>
<comment type="similarity">
    <text evidence="1">Belongs to the DSD1 family.</text>
</comment>
<evidence type="ECO:0000313" key="4">
    <source>
        <dbReference type="EMBL" id="SFK91679.1"/>
    </source>
</evidence>
<organism evidence="4 5">
    <name type="scientific">Candidatus Pantoea symbiotica</name>
    <dbReference type="NCBI Taxonomy" id="1884370"/>
    <lineage>
        <taxon>Bacteria</taxon>
        <taxon>Pseudomonadati</taxon>
        <taxon>Pseudomonadota</taxon>
        <taxon>Gammaproteobacteria</taxon>
        <taxon>Enterobacterales</taxon>
        <taxon>Erwiniaceae</taxon>
        <taxon>Pantoea</taxon>
    </lineage>
</organism>
<evidence type="ECO:0000259" key="3">
    <source>
        <dbReference type="SMART" id="SM01119"/>
    </source>
</evidence>
<reference evidence="4 5" key="1">
    <citation type="submission" date="2016-10" db="EMBL/GenBank/DDBJ databases">
        <authorList>
            <person name="Varghese N."/>
            <person name="Submissions S."/>
        </authorList>
    </citation>
    <scope>NUCLEOTIDE SEQUENCE [LARGE SCALE GENOMIC DNA]</scope>
    <source>
        <strain evidence="4 5">YR512</strain>
    </source>
</reference>
<proteinExistence type="inferred from homology"/>
<dbReference type="SUPFAM" id="SSF51419">
    <property type="entry name" value="PLP-binding barrel"/>
    <property type="match status" value="1"/>
</dbReference>